<keyword evidence="4 8" id="KW-1133">Transmembrane helix</keyword>
<evidence type="ECO:0000256" key="2">
    <source>
        <dbReference type="ARBA" id="ARBA00022692"/>
    </source>
</evidence>
<dbReference type="PROSITE" id="PS50125">
    <property type="entry name" value="GUANYLATE_CYCLASE_2"/>
    <property type="match status" value="1"/>
</dbReference>
<dbReference type="GO" id="GO:0035556">
    <property type="term" value="P:intracellular signal transduction"/>
    <property type="evidence" value="ECO:0007669"/>
    <property type="project" value="InterPro"/>
</dbReference>
<evidence type="ECO:0000259" key="9">
    <source>
        <dbReference type="PROSITE" id="PS50125"/>
    </source>
</evidence>
<dbReference type="GO" id="GO:0004383">
    <property type="term" value="F:guanylate cyclase activity"/>
    <property type="evidence" value="ECO:0007669"/>
    <property type="project" value="TreeGrafter"/>
</dbReference>
<dbReference type="PROSITE" id="PS00452">
    <property type="entry name" value="GUANYLATE_CYCLASE_1"/>
    <property type="match status" value="1"/>
</dbReference>
<dbReference type="InterPro" id="IPR003660">
    <property type="entry name" value="HAMP_dom"/>
</dbReference>
<dbReference type="Gene3D" id="3.30.70.1230">
    <property type="entry name" value="Nucleotide cyclase"/>
    <property type="match status" value="1"/>
</dbReference>
<dbReference type="RefSeq" id="WP_164128347.1">
    <property type="nucleotide sequence ID" value="NZ_JAAGOX010000008.1"/>
</dbReference>
<accession>A0A6B2NLY6</accession>
<dbReference type="SUPFAM" id="SSF55073">
    <property type="entry name" value="Nucleotide cyclase"/>
    <property type="match status" value="1"/>
</dbReference>
<dbReference type="InterPro" id="IPR050401">
    <property type="entry name" value="Cyclic_nucleotide_synthase"/>
</dbReference>
<feature type="domain" description="HAMP" evidence="10">
    <location>
        <begin position="242"/>
        <end position="294"/>
    </location>
</feature>
<feature type="domain" description="Guanylate cyclase" evidence="9">
    <location>
        <begin position="342"/>
        <end position="465"/>
    </location>
</feature>
<dbReference type="GO" id="GO:0007168">
    <property type="term" value="P:receptor guanylyl cyclase signaling pathway"/>
    <property type="evidence" value="ECO:0007669"/>
    <property type="project" value="TreeGrafter"/>
</dbReference>
<comment type="subcellular location">
    <subcellularLocation>
        <location evidence="1">Membrane</location>
    </subcellularLocation>
</comment>
<dbReference type="InterPro" id="IPR001054">
    <property type="entry name" value="A/G_cyclase"/>
</dbReference>
<protein>
    <submittedName>
        <fullName evidence="11">HAMP domain-containing protein</fullName>
    </submittedName>
</protein>
<evidence type="ECO:0000256" key="3">
    <source>
        <dbReference type="ARBA" id="ARBA00022741"/>
    </source>
</evidence>
<dbReference type="Pfam" id="PF00672">
    <property type="entry name" value="HAMP"/>
    <property type="match status" value="1"/>
</dbReference>
<organism evidence="11">
    <name type="scientific">Ruegeria sp. PrR005</name>
    <dbReference type="NCBI Taxonomy" id="2706882"/>
    <lineage>
        <taxon>Bacteria</taxon>
        <taxon>Pseudomonadati</taxon>
        <taxon>Pseudomonadota</taxon>
        <taxon>Alphaproteobacteria</taxon>
        <taxon>Rhodobacterales</taxon>
        <taxon>Roseobacteraceae</taxon>
        <taxon>Ruegeria</taxon>
    </lineage>
</organism>
<dbReference type="CDD" id="cd07302">
    <property type="entry name" value="CHD"/>
    <property type="match status" value="1"/>
</dbReference>
<dbReference type="GO" id="GO:0001653">
    <property type="term" value="F:peptide receptor activity"/>
    <property type="evidence" value="ECO:0007669"/>
    <property type="project" value="TreeGrafter"/>
</dbReference>
<dbReference type="GO" id="GO:0000166">
    <property type="term" value="F:nucleotide binding"/>
    <property type="evidence" value="ECO:0007669"/>
    <property type="project" value="UniProtKB-KW"/>
</dbReference>
<dbReference type="CDD" id="cd06225">
    <property type="entry name" value="HAMP"/>
    <property type="match status" value="1"/>
</dbReference>
<keyword evidence="2 8" id="KW-0812">Transmembrane</keyword>
<evidence type="ECO:0000256" key="4">
    <source>
        <dbReference type="ARBA" id="ARBA00022989"/>
    </source>
</evidence>
<dbReference type="PANTHER" id="PTHR11920">
    <property type="entry name" value="GUANYLYL CYCLASE"/>
    <property type="match status" value="1"/>
</dbReference>
<name>A0A6B2NLY6_9RHOB</name>
<keyword evidence="3" id="KW-0547">Nucleotide-binding</keyword>
<dbReference type="EMBL" id="JAAGOX010000008">
    <property type="protein sequence ID" value="NDW44358.1"/>
    <property type="molecule type" value="Genomic_DNA"/>
</dbReference>
<evidence type="ECO:0000256" key="6">
    <source>
        <dbReference type="ARBA" id="ARBA00023239"/>
    </source>
</evidence>
<evidence type="ECO:0000256" key="1">
    <source>
        <dbReference type="ARBA" id="ARBA00004370"/>
    </source>
</evidence>
<proteinExistence type="inferred from homology"/>
<evidence type="ECO:0000313" key="11">
    <source>
        <dbReference type="EMBL" id="NDW44358.1"/>
    </source>
</evidence>
<dbReference type="PROSITE" id="PS50885">
    <property type="entry name" value="HAMP"/>
    <property type="match status" value="1"/>
</dbReference>
<evidence type="ECO:0000256" key="7">
    <source>
        <dbReference type="RuleBase" id="RU000405"/>
    </source>
</evidence>
<feature type="transmembrane region" description="Helical" evidence="8">
    <location>
        <begin position="34"/>
        <end position="53"/>
    </location>
</feature>
<dbReference type="GO" id="GO:0005886">
    <property type="term" value="C:plasma membrane"/>
    <property type="evidence" value="ECO:0007669"/>
    <property type="project" value="TreeGrafter"/>
</dbReference>
<dbReference type="SUPFAM" id="SSF158472">
    <property type="entry name" value="HAMP domain-like"/>
    <property type="match status" value="1"/>
</dbReference>
<dbReference type="PANTHER" id="PTHR11920:SF335">
    <property type="entry name" value="GUANYLATE CYCLASE"/>
    <property type="match status" value="1"/>
</dbReference>
<dbReference type="AlphaFoldDB" id="A0A6B2NLY6"/>
<dbReference type="SMART" id="SM00304">
    <property type="entry name" value="HAMP"/>
    <property type="match status" value="1"/>
</dbReference>
<reference evidence="11" key="1">
    <citation type="submission" date="2020-02" db="EMBL/GenBank/DDBJ databases">
        <title>Delineation of the pyrene-degrading pathway in Roseobacter clade bacteria by genomic analysis.</title>
        <authorList>
            <person name="Zhou H."/>
            <person name="Wang H."/>
        </authorList>
    </citation>
    <scope>NUCLEOTIDE SEQUENCE</scope>
    <source>
        <strain evidence="11">PrR005</strain>
    </source>
</reference>
<keyword evidence="6 7" id="KW-0456">Lyase</keyword>
<sequence>MPQSPDHHADETTPRPNILVRSIAGLSVSIRLKLLSAFLGVTLLMAGLAWIGLETLRQANDRTERLLRDQARIAFFNDQYLYLSDLVTLATAIAIDPNDVQRQNASGFFINTSFLLIEGTNNLVLHTGQGLRTIGRAGLPDNAEISAQRASAKRLQEIARRAGSLRESKDYKSAGAIARQTFLPIALRMQRGAYSKVQDIEAEMAETAKSTALAYEASREMVIASALVAIGLAFLLGYAISGSLIWPVRRIGRTLNAIAGGRFDVRVTVPNRDELGDLARNVNATSQRLGELYAKVEAQRAELATEHARSERLLRNLLPEQIAARLKDDPTRTIADSLPLVAILFADIAGFTPRAAKMTPEEIVNFLNGIFSAFDELAERHGLEKIKTIGDSYMVAAGAPVACDDPVHRVAEMALDMLDVAQTFAGGVDIRIGLHAGPAVAGVIGHQKLFYDVWGETVNIASRMESHGEPGRIQATKPVRDQLAGRYGFVPRGQVQVDGVGPMQTWWLTGRLGDTGPQAEAPSRPRT</sequence>
<feature type="transmembrane region" description="Helical" evidence="8">
    <location>
        <begin position="222"/>
        <end position="246"/>
    </location>
</feature>
<dbReference type="Pfam" id="PF00211">
    <property type="entry name" value="Guanylate_cyc"/>
    <property type="match status" value="1"/>
</dbReference>
<dbReference type="GO" id="GO:0004016">
    <property type="term" value="F:adenylate cyclase activity"/>
    <property type="evidence" value="ECO:0007669"/>
    <property type="project" value="TreeGrafter"/>
</dbReference>
<dbReference type="InterPro" id="IPR018297">
    <property type="entry name" value="A/G_cyclase_CS"/>
</dbReference>
<comment type="caution">
    <text evidence="11">The sequence shown here is derived from an EMBL/GenBank/DDBJ whole genome shotgun (WGS) entry which is preliminary data.</text>
</comment>
<evidence type="ECO:0000259" key="10">
    <source>
        <dbReference type="PROSITE" id="PS50885"/>
    </source>
</evidence>
<keyword evidence="5 8" id="KW-0472">Membrane</keyword>
<dbReference type="SMART" id="SM00044">
    <property type="entry name" value="CYCc"/>
    <property type="match status" value="1"/>
</dbReference>
<dbReference type="InterPro" id="IPR029787">
    <property type="entry name" value="Nucleotide_cyclase"/>
</dbReference>
<evidence type="ECO:0000256" key="5">
    <source>
        <dbReference type="ARBA" id="ARBA00023136"/>
    </source>
</evidence>
<comment type="similarity">
    <text evidence="7">Belongs to the adenylyl cyclase class-4/guanylyl cyclase family.</text>
</comment>
<evidence type="ECO:0000256" key="8">
    <source>
        <dbReference type="SAM" id="Phobius"/>
    </source>
</evidence>
<gene>
    <name evidence="11" type="ORF">G0P99_05260</name>
</gene>
<dbReference type="Gene3D" id="6.10.340.10">
    <property type="match status" value="1"/>
</dbReference>